<dbReference type="InterPro" id="IPR051063">
    <property type="entry name" value="PDI"/>
</dbReference>
<reference evidence="9 10" key="1">
    <citation type="submission" date="2024-05" db="EMBL/GenBank/DDBJ databases">
        <title>Genetic variation in Jamaican populations of the coffee berry borer (Hypothenemus hampei).</title>
        <authorList>
            <person name="Errbii M."/>
            <person name="Myrie A."/>
        </authorList>
    </citation>
    <scope>NUCLEOTIDE SEQUENCE [LARGE SCALE GENOMIC DNA]</scope>
    <source>
        <strain evidence="9">JA-Hopewell-2020-01-JO</strain>
        <tissue evidence="9">Whole body</tissue>
    </source>
</reference>
<organism evidence="9 10">
    <name type="scientific">Hypothenemus hampei</name>
    <name type="common">Coffee berry borer</name>
    <dbReference type="NCBI Taxonomy" id="57062"/>
    <lineage>
        <taxon>Eukaryota</taxon>
        <taxon>Metazoa</taxon>
        <taxon>Ecdysozoa</taxon>
        <taxon>Arthropoda</taxon>
        <taxon>Hexapoda</taxon>
        <taxon>Insecta</taxon>
        <taxon>Pterygota</taxon>
        <taxon>Neoptera</taxon>
        <taxon>Endopterygota</taxon>
        <taxon>Coleoptera</taxon>
        <taxon>Polyphaga</taxon>
        <taxon>Cucujiformia</taxon>
        <taxon>Curculionidae</taxon>
        <taxon>Scolytinae</taxon>
        <taxon>Hypothenemus</taxon>
    </lineage>
</organism>
<dbReference type="PROSITE" id="PS00194">
    <property type="entry name" value="THIOREDOXIN_1"/>
    <property type="match status" value="3"/>
</dbReference>
<dbReference type="InterPro" id="IPR036249">
    <property type="entry name" value="Thioredoxin-like_sf"/>
</dbReference>
<dbReference type="Pfam" id="PF00085">
    <property type="entry name" value="Thioredoxin"/>
    <property type="match status" value="4"/>
</dbReference>
<keyword evidence="3" id="KW-0677">Repeat</keyword>
<comment type="similarity">
    <text evidence="1 6">Belongs to the protein disulfide isomerase family.</text>
</comment>
<evidence type="ECO:0000256" key="1">
    <source>
        <dbReference type="ARBA" id="ARBA00006347"/>
    </source>
</evidence>
<evidence type="ECO:0000256" key="4">
    <source>
        <dbReference type="ARBA" id="ARBA00023157"/>
    </source>
</evidence>
<dbReference type="PROSITE" id="PS51352">
    <property type="entry name" value="THIOREDOXIN_2"/>
    <property type="match status" value="4"/>
</dbReference>
<name>A0ABD1EBU2_HYPHA</name>
<evidence type="ECO:0000256" key="3">
    <source>
        <dbReference type="ARBA" id="ARBA00022737"/>
    </source>
</evidence>
<evidence type="ECO:0000313" key="10">
    <source>
        <dbReference type="Proteomes" id="UP001566132"/>
    </source>
</evidence>
<dbReference type="PANTHER" id="PTHR45672:SF2">
    <property type="entry name" value="PROTEIN DISULFIDE-ISOMERASE A5"/>
    <property type="match status" value="1"/>
</dbReference>
<dbReference type="FunFam" id="3.40.30.10:FF:000107">
    <property type="entry name" value="Protein disulfide-isomerase 5-2"/>
    <property type="match status" value="1"/>
</dbReference>
<keyword evidence="2" id="KW-0732">Signal</keyword>
<feature type="region of interest" description="Disordered" evidence="7">
    <location>
        <begin position="255"/>
        <end position="274"/>
    </location>
</feature>
<dbReference type="PANTHER" id="PTHR45672">
    <property type="entry name" value="PROTEIN DISULFIDE-ISOMERASE C17H9.14C-RELATED"/>
    <property type="match status" value="1"/>
</dbReference>
<dbReference type="EMBL" id="JBDJPC010000010">
    <property type="protein sequence ID" value="KAL1490601.1"/>
    <property type="molecule type" value="Genomic_DNA"/>
</dbReference>
<feature type="domain" description="Thioredoxin" evidence="8">
    <location>
        <begin position="385"/>
        <end position="509"/>
    </location>
</feature>
<comment type="caution">
    <text evidence="9">The sequence shown here is derived from an EMBL/GenBank/DDBJ whole genome shotgun (WGS) entry which is preliminary data.</text>
</comment>
<evidence type="ECO:0000256" key="7">
    <source>
        <dbReference type="SAM" id="MobiDB-lite"/>
    </source>
</evidence>
<feature type="domain" description="Thioredoxin" evidence="8">
    <location>
        <begin position="139"/>
        <end position="257"/>
    </location>
</feature>
<dbReference type="InterPro" id="IPR005788">
    <property type="entry name" value="PDI_thioredoxin-like_dom"/>
</dbReference>
<feature type="domain" description="Thioredoxin" evidence="8">
    <location>
        <begin position="9"/>
        <end position="138"/>
    </location>
</feature>
<keyword evidence="10" id="KW-1185">Reference proteome</keyword>
<dbReference type="PRINTS" id="PR00421">
    <property type="entry name" value="THIOREDOXIN"/>
</dbReference>
<dbReference type="CDD" id="cd02997">
    <property type="entry name" value="PDI_a_PDIR"/>
    <property type="match status" value="2"/>
</dbReference>
<dbReference type="AlphaFoldDB" id="A0ABD1EBU2"/>
<dbReference type="Proteomes" id="UP001566132">
    <property type="component" value="Unassembled WGS sequence"/>
</dbReference>
<accession>A0ABD1EBU2</accession>
<evidence type="ECO:0000259" key="8">
    <source>
        <dbReference type="PROSITE" id="PS51352"/>
    </source>
</evidence>
<keyword evidence="4" id="KW-1015">Disulfide bond</keyword>
<dbReference type="SUPFAM" id="SSF52833">
    <property type="entry name" value="Thioredoxin-like"/>
    <property type="match status" value="4"/>
</dbReference>
<dbReference type="InterPro" id="IPR017937">
    <property type="entry name" value="Thioredoxin_CS"/>
</dbReference>
<keyword evidence="5" id="KW-0676">Redox-active center</keyword>
<dbReference type="NCBIfam" id="TIGR01126">
    <property type="entry name" value="pdi_dom"/>
    <property type="match status" value="1"/>
</dbReference>
<dbReference type="InterPro" id="IPR046374">
    <property type="entry name" value="PDI_a_PDIR"/>
</dbReference>
<proteinExistence type="inferred from homology"/>
<feature type="domain" description="Thioredoxin" evidence="8">
    <location>
        <begin position="258"/>
        <end position="384"/>
    </location>
</feature>
<sequence>MLNQILVKLLQFITFKSFNNNFNTNGETMKKNVRKYLQALAKFLKKEGKPVLIMFYAPWCGYCKSLKPEFAQAATDLKDHSVLAAVDVNRPENAPLRTQYNITGFPTLLYLVNGSVKLTYEGENKRAALVQFVHNPMAPQIKVKEPEWSESGSDVVHLTSVNFDTVLKDSASVLVMFYAPWCGHCKRMKPEYETAAAQMKEDGIPGILAAIDATKEPSVASRFNIKGYPTVIYFSYGEQMYQPSVREASKIIEFMKDPKEPPPPPPPEKPWSEENSDVLHLTEDNFKNILKKKKHVLVMFYAPWCGHCKKAKPEFAQAAAEFNDNPRVEFGAVDCTVETSICSAFEVTGYPTLKYFSYFNKEVRAYNGGRTKEDFVQYMSNPMQIANQSSVPRTEPWVLDQSVLVLNDKNFKMELEKNDIVLVMFYAPWCGHCNRMKPDYISAAQQLESEGFKKCLAMVDCTENPTLMEKYDIQGFPTIKLFKNGIFVTDYKGKRTVDDIKQFVRQYYTGKDEL</sequence>
<evidence type="ECO:0000256" key="6">
    <source>
        <dbReference type="RuleBase" id="RU004208"/>
    </source>
</evidence>
<dbReference type="InterPro" id="IPR013766">
    <property type="entry name" value="Thioredoxin_domain"/>
</dbReference>
<evidence type="ECO:0000256" key="2">
    <source>
        <dbReference type="ARBA" id="ARBA00022729"/>
    </source>
</evidence>
<dbReference type="Gene3D" id="3.40.30.10">
    <property type="entry name" value="Glutaredoxin"/>
    <property type="match status" value="4"/>
</dbReference>
<dbReference type="CDD" id="cd02961">
    <property type="entry name" value="PDI_a_family"/>
    <property type="match status" value="1"/>
</dbReference>
<evidence type="ECO:0000313" key="9">
    <source>
        <dbReference type="EMBL" id="KAL1490601.1"/>
    </source>
</evidence>
<gene>
    <name evidence="9" type="ORF">ABEB36_013267</name>
</gene>
<protein>
    <recommendedName>
        <fullName evidence="8">Thioredoxin domain-containing protein</fullName>
    </recommendedName>
</protein>
<evidence type="ECO:0000256" key="5">
    <source>
        <dbReference type="ARBA" id="ARBA00023284"/>
    </source>
</evidence>